<name>A0AAD2DAF1_EUPCR</name>
<feature type="compositionally biased region" description="Polar residues" evidence="2">
    <location>
        <begin position="178"/>
        <end position="187"/>
    </location>
</feature>
<keyword evidence="4" id="KW-1185">Reference proteome</keyword>
<feature type="coiled-coil region" evidence="1">
    <location>
        <begin position="448"/>
        <end position="482"/>
    </location>
</feature>
<feature type="region of interest" description="Disordered" evidence="2">
    <location>
        <begin position="81"/>
        <end position="104"/>
    </location>
</feature>
<protein>
    <submittedName>
        <fullName evidence="3">Uncharacterized protein</fullName>
    </submittedName>
</protein>
<evidence type="ECO:0000256" key="2">
    <source>
        <dbReference type="SAM" id="MobiDB-lite"/>
    </source>
</evidence>
<feature type="coiled-coil region" evidence="1">
    <location>
        <begin position="276"/>
        <end position="336"/>
    </location>
</feature>
<evidence type="ECO:0000256" key="1">
    <source>
        <dbReference type="SAM" id="Coils"/>
    </source>
</evidence>
<dbReference type="Gene3D" id="1.20.5.340">
    <property type="match status" value="1"/>
</dbReference>
<keyword evidence="1" id="KW-0175">Coiled coil</keyword>
<comment type="caution">
    <text evidence="3">The sequence shown here is derived from an EMBL/GenBank/DDBJ whole genome shotgun (WGS) entry which is preliminary data.</text>
</comment>
<evidence type="ECO:0000313" key="3">
    <source>
        <dbReference type="EMBL" id="CAI2385490.1"/>
    </source>
</evidence>
<feature type="region of interest" description="Disordered" evidence="2">
    <location>
        <begin position="545"/>
        <end position="589"/>
    </location>
</feature>
<accession>A0AAD2DAF1</accession>
<gene>
    <name evidence="3" type="ORF">ECRASSUSDP1_LOCUS27058</name>
</gene>
<evidence type="ECO:0000313" key="4">
    <source>
        <dbReference type="Proteomes" id="UP001295684"/>
    </source>
</evidence>
<feature type="region of interest" description="Disordered" evidence="2">
    <location>
        <begin position="166"/>
        <end position="187"/>
    </location>
</feature>
<feature type="coiled-coil region" evidence="1">
    <location>
        <begin position="213"/>
        <end position="247"/>
    </location>
</feature>
<reference evidence="3" key="1">
    <citation type="submission" date="2023-07" db="EMBL/GenBank/DDBJ databases">
        <authorList>
            <consortium name="AG Swart"/>
            <person name="Singh M."/>
            <person name="Singh A."/>
            <person name="Seah K."/>
            <person name="Emmerich C."/>
        </authorList>
    </citation>
    <scope>NUCLEOTIDE SEQUENCE</scope>
    <source>
        <strain evidence="3">DP1</strain>
    </source>
</reference>
<feature type="compositionally biased region" description="Polar residues" evidence="2">
    <location>
        <begin position="87"/>
        <end position="103"/>
    </location>
</feature>
<proteinExistence type="predicted"/>
<dbReference type="Proteomes" id="UP001295684">
    <property type="component" value="Unassembled WGS sequence"/>
</dbReference>
<feature type="compositionally biased region" description="Basic and acidic residues" evidence="2">
    <location>
        <begin position="545"/>
        <end position="564"/>
    </location>
</feature>
<dbReference type="AlphaFoldDB" id="A0AAD2DAF1"/>
<dbReference type="EMBL" id="CAMPGE010027912">
    <property type="protein sequence ID" value="CAI2385490.1"/>
    <property type="molecule type" value="Genomic_DNA"/>
</dbReference>
<sequence length="759" mass="88155">MSLSRAFPKRKDVFRKKEKNTSFKTSVSYLEGKNEGFSHVKSVMINVDESSQSQTARKEKPKRSTYSQLMTKLAKKSRKPLFKNGGITKSSARMESSNTSQARTKIKNAHDLYKKSYIPLKVDLSECKKTPKTGRQRSLTNSTCKRKETKFPAKKSLVTTPVKKLNQPVTARPKTSRSRGMNNKIQSSKTEQICMPPSKYSTVTKEEYFLHEGRKGNQEVERYEKMLKEVNNEFQATLKKNTELYEKAGNLEIKLRKSHEDLAKAKRSIDSSATTKSELKKSLEKERINFEKATQKFNRVIQEKNDEIRKLKSVKLDLENRLLQDQANNMQSTEAQKDLYTKITKLVNTVTDLDSQLGKREAHIDDLNVRNDSLIHEIKQYKQRESALEYKVGVLKSESSTLKAENDMLRERKLKAGVILKENLAEVESLKRELTLTHNNLKFCHKNEDQYKEENYDLRNRLQKAEREVLQYKDQLDTLQFEHNSLVSKLVALEDSIIKGLSDENLIRSKLSSLINTFRIGCSTSNFVTNMKSKKFLHERVRTEPTRFRSLTEEKQPNRSDFRSLSRKNTSSKQKIDPMTMKPAGKKSNNEVDYRVDSVEYLDRNRTRTLVDKTSLYETHRLNTSQSGKIQDSFLTSRSNFAENLGVITEKSLKELDRNYSSAMVSSRPSSVTTEIRNMWDFKKTDNIFELESHREKRIPNQDDLYIPKSTYAGEGKYSPFGDDEVDSLFRTYEERHKPYEWQISKAQIDLSREYQSNI</sequence>
<organism evidence="3 4">
    <name type="scientific">Euplotes crassus</name>
    <dbReference type="NCBI Taxonomy" id="5936"/>
    <lineage>
        <taxon>Eukaryota</taxon>
        <taxon>Sar</taxon>
        <taxon>Alveolata</taxon>
        <taxon>Ciliophora</taxon>
        <taxon>Intramacronucleata</taxon>
        <taxon>Spirotrichea</taxon>
        <taxon>Hypotrichia</taxon>
        <taxon>Euplotida</taxon>
        <taxon>Euplotidae</taxon>
        <taxon>Moneuplotes</taxon>
    </lineage>
</organism>